<protein>
    <submittedName>
        <fullName evidence="1">Uncharacterized protein</fullName>
    </submittedName>
</protein>
<evidence type="ECO:0000313" key="2">
    <source>
        <dbReference type="EMBL" id="UYU72395.1"/>
    </source>
</evidence>
<dbReference type="Proteomes" id="UP001156216">
    <property type="component" value="Chromosome"/>
</dbReference>
<evidence type="ECO:0000313" key="3">
    <source>
        <dbReference type="Proteomes" id="UP000500882"/>
    </source>
</evidence>
<sequence>MERRLTKSLEDKIASLDISKPYVWQLRLSETDFKELEVCLWAISSADGVSALARRENALITIVYMAEWYKRRYRGGNKSELVANLDLETLWTNAGINKKLYLYKDDSSNKRWLYSIYVLGGLAIKHELSRNDNMKFLKGLCRIYHGESYTLENLDEASRAIAFRESIKRQHSLYEYIKEILNGQMPFHKDDLKNETSDVNCFVATMKAANDEILKVKFRFEWIVTFSPNYTYMSRRLNILLKPEEVGGDLHQYLRYDRVHLWGVPNPEKQLHLHIYIRYKNGDEVIEPSTMDKPIITYLNHSVNDFVAFGVEKGVQIKHIPTSKFNKIEIIVKDDTGNEYLAQSQETTEYIQIWKADSHEDTWTSAQNAQKETALLFTNRCMLKNETITDEVYRKHFSDRKFGTTEIWNWIYIYDSVSFYDERRRELCLYNRIGYDQVTTKLYTDTIRYLGGGKVKHFYIDDTNISEDYETDELPLIFGWEDIIVRHFSTKDDILNARPDMDTMAERIEYKLQNGRYTEWTAIDEPPYGEVILRVTVKGKPLLFTAVYLPRLDKECPINRDFDSTVIRYRTFDRSIATCQDHISMDGKILSPTLPIKYGEGQSYYVIDVYRPTLVKEVMLDGNIIRYLNEDEKLYLPYIFKDRVQLNDFSRKGYQAYECRNLGNIYTQDFINIAGNPSIGEAALNAWRMDNKYLGKMLDAMSPNSLLVCFGNSQANSFWEGKEAMFWNYDVNTEPVPIAPDKDVDSKNIGVIFQNIRNSKELCCNLGIDIDNDPWAWDDINESILKCFEVANQYGIYFFLMKPLRDLGKNKILIDLYEPLLEARCDKLTSEDKQGLLRLSEELGFDWQEFNIYIDNE</sequence>
<dbReference type="RefSeq" id="WP_132060835.1">
    <property type="nucleotide sequence ID" value="NZ_AP022660.1"/>
</dbReference>
<dbReference type="Proteomes" id="UP000500882">
    <property type="component" value="Chromosome"/>
</dbReference>
<dbReference type="EMBL" id="AP022660">
    <property type="protein sequence ID" value="BCA49059.1"/>
    <property type="molecule type" value="Genomic_DNA"/>
</dbReference>
<reference evidence="1 3" key="1">
    <citation type="submission" date="2020-02" db="EMBL/GenBank/DDBJ databases">
        <title>Whole-genome sequencing and comparative analysis of the genomes of Bacteroides thetaiotaomicron and Escherichia coli isolated from a healthy resident in Vietnam.</title>
        <authorList>
            <person name="Mohsin M."/>
            <person name="Tanaka K."/>
            <person name="Kawahara R."/>
            <person name="Kondo S."/>
            <person name="Noguchi H."/>
            <person name="Motooka D."/>
            <person name="Nakamura S."/>
            <person name="Khong D.T."/>
            <person name="Nguyen T.N."/>
            <person name="Tran H.T."/>
            <person name="Yamamoto Y."/>
        </authorList>
    </citation>
    <scope>NUCLEOTIDE SEQUENCE [LARGE SCALE GENOMIC DNA]</scope>
    <source>
        <strain evidence="1 3">F9-2</strain>
    </source>
</reference>
<dbReference type="AlphaFoldDB" id="A0A679H3Z1"/>
<dbReference type="EMBL" id="CP083681">
    <property type="protein sequence ID" value="UYU72395.1"/>
    <property type="molecule type" value="Genomic_DNA"/>
</dbReference>
<organism evidence="1 3">
    <name type="scientific">Bacteroides thetaiotaomicron</name>
    <dbReference type="NCBI Taxonomy" id="818"/>
    <lineage>
        <taxon>Bacteria</taxon>
        <taxon>Pseudomonadati</taxon>
        <taxon>Bacteroidota</taxon>
        <taxon>Bacteroidia</taxon>
        <taxon>Bacteroidales</taxon>
        <taxon>Bacteroidaceae</taxon>
        <taxon>Bacteroides</taxon>
    </lineage>
</organism>
<proteinExistence type="predicted"/>
<accession>A0A679H3Z1</accession>
<gene>
    <name evidence="1" type="ORF">BatF92_10010</name>
    <name evidence="2" type="ORF">KQP59_04615</name>
</gene>
<reference evidence="2" key="2">
    <citation type="submission" date="2021-06" db="EMBL/GenBank/DDBJ databases">
        <title>Interrogation of the integrated mobile genetic elements in gut-associated Bacteroides with a consensus prediction approach.</title>
        <authorList>
            <person name="Campbell D.E."/>
            <person name="Leigh J.R."/>
            <person name="Kim T."/>
            <person name="England W."/>
            <person name="Whitaker R.J."/>
            <person name="Degnan P.H."/>
        </authorList>
    </citation>
    <scope>NUCLEOTIDE SEQUENCE</scope>
    <source>
        <strain evidence="2">VPI-BTDOT2</strain>
    </source>
</reference>
<name>A0A679H3Z1_BACT4</name>
<evidence type="ECO:0000313" key="1">
    <source>
        <dbReference type="EMBL" id="BCA49059.1"/>
    </source>
</evidence>